<reference evidence="2" key="1">
    <citation type="submission" date="2022-06" db="EMBL/GenBank/DDBJ databases">
        <title>Complete genome sequences of two strains of the flax pathogen Septoria linicola.</title>
        <authorList>
            <person name="Lapalu N."/>
            <person name="Simon A."/>
            <person name="Demenou B."/>
            <person name="Paumier D."/>
            <person name="Guillot M.-P."/>
            <person name="Gout L."/>
            <person name="Valade R."/>
        </authorList>
    </citation>
    <scope>NUCLEOTIDE SEQUENCE</scope>
    <source>
        <strain evidence="2">SE15195</strain>
    </source>
</reference>
<feature type="domain" description="BTB" evidence="1">
    <location>
        <begin position="24"/>
        <end position="85"/>
    </location>
</feature>
<dbReference type="PROSITE" id="PS50097">
    <property type="entry name" value="BTB"/>
    <property type="match status" value="1"/>
</dbReference>
<dbReference type="OrthoDB" id="3650075at2759"/>
<dbReference type="Proteomes" id="UP001056384">
    <property type="component" value="Chromosome 6"/>
</dbReference>
<dbReference type="Pfam" id="PF00651">
    <property type="entry name" value="BTB"/>
    <property type="match status" value="1"/>
</dbReference>
<accession>A0A9Q9AVU7</accession>
<dbReference type="Gene3D" id="3.30.710.10">
    <property type="entry name" value="Potassium Channel Kv1.1, Chain A"/>
    <property type="match status" value="1"/>
</dbReference>
<gene>
    <name evidence="2" type="ORF">Slin15195_G074470</name>
</gene>
<dbReference type="PANTHER" id="PTHR47843:SF5">
    <property type="entry name" value="BTB_POZ DOMAIN PROTEIN"/>
    <property type="match status" value="1"/>
</dbReference>
<proteinExistence type="predicted"/>
<name>A0A9Q9AVU7_9PEZI</name>
<dbReference type="InterPro" id="IPR000210">
    <property type="entry name" value="BTB/POZ_dom"/>
</dbReference>
<evidence type="ECO:0000313" key="3">
    <source>
        <dbReference type="Proteomes" id="UP001056384"/>
    </source>
</evidence>
<organism evidence="2 3">
    <name type="scientific">Septoria linicola</name>
    <dbReference type="NCBI Taxonomy" id="215465"/>
    <lineage>
        <taxon>Eukaryota</taxon>
        <taxon>Fungi</taxon>
        <taxon>Dikarya</taxon>
        <taxon>Ascomycota</taxon>
        <taxon>Pezizomycotina</taxon>
        <taxon>Dothideomycetes</taxon>
        <taxon>Dothideomycetidae</taxon>
        <taxon>Mycosphaerellales</taxon>
        <taxon>Mycosphaerellaceae</taxon>
        <taxon>Septoria</taxon>
    </lineage>
</organism>
<dbReference type="SUPFAM" id="SSF54695">
    <property type="entry name" value="POZ domain"/>
    <property type="match status" value="1"/>
</dbReference>
<evidence type="ECO:0000313" key="2">
    <source>
        <dbReference type="EMBL" id="USW54128.1"/>
    </source>
</evidence>
<evidence type="ECO:0000259" key="1">
    <source>
        <dbReference type="PROSITE" id="PS50097"/>
    </source>
</evidence>
<dbReference type="CDD" id="cd18186">
    <property type="entry name" value="BTB_POZ_ZBTB_KLHL-like"/>
    <property type="match status" value="1"/>
</dbReference>
<protein>
    <submittedName>
        <fullName evidence="2">BTB/POZ domain-containing protein</fullName>
    </submittedName>
</protein>
<dbReference type="InterPro" id="IPR011333">
    <property type="entry name" value="SKP1/BTB/POZ_sf"/>
</dbReference>
<dbReference type="EMBL" id="CP099423">
    <property type="protein sequence ID" value="USW54128.1"/>
    <property type="molecule type" value="Genomic_DNA"/>
</dbReference>
<keyword evidence="3" id="KW-1185">Reference proteome</keyword>
<dbReference type="PANTHER" id="PTHR47843">
    <property type="entry name" value="BTB DOMAIN-CONTAINING PROTEIN-RELATED"/>
    <property type="match status" value="1"/>
</dbReference>
<sequence>MADNESKLAFGGNVSKLYGDKELADFVIICGERRWDVHRVILTLHSDVLSKSCSGNFKEARTKEIDLSEDHLPEHVNALVEYMYTFTYVYVDTPNFNDTIAFHINMAILADKYSIGGLHRLATSNFKQLSLDNATSLAIAAYSAYEAPVATQEIRAIIAKAVVQRKGLLSHDDGKPLADAMEQNGSFALEVARALAGLTQPVEQGRRVEPGVTKLCPDCGRGRLGFANGGSLAETCDGRGFGCRWDLWTLSQ</sequence>
<dbReference type="AlphaFoldDB" id="A0A9Q9AVU7"/>